<keyword evidence="4" id="KW-1185">Reference proteome</keyword>
<feature type="domain" description="RGS" evidence="2">
    <location>
        <begin position="101"/>
        <end position="216"/>
    </location>
</feature>
<proteinExistence type="predicted"/>
<comment type="caution">
    <text evidence="3">The sequence shown here is derived from an EMBL/GenBank/DDBJ whole genome shotgun (WGS) entry which is preliminary data.</text>
</comment>
<evidence type="ECO:0000256" key="1">
    <source>
        <dbReference type="SAM" id="MobiDB-lite"/>
    </source>
</evidence>
<dbReference type="InterPro" id="IPR016137">
    <property type="entry name" value="RGS"/>
</dbReference>
<name>A0ABR1MYS1_9PEZI</name>
<sequence length="442" mass="48051">MHSRRNQPPALRLKTPSSPSSSSSAASSPPASLLDDHDTSTTTTTTTTTPSKMSSSEYVPARPLTVTIPKGYAQGPYCIRRPNLSEILANTGSPPWTLSAFMAYLSQNHCLETLEFTMDASRYKKHYDKMVGANPEAAVCPESDQCNFVRMLWQRLLDAYIAPNGPREVNLPSDVRDGLLEKSHPCIPPHPSTLDTAVRKIYELMEESVLVPFLNSLSPQSAADSSSYNTSDENLSHSHTRSYDERALRRDVVAQQQSQPSSAGPQTHRASAPSSLTSSFSNVTRNFGAAAHARFASASHFRHPHSAASSTAASPSDREGLTDDSTASSPSAMGDPMTPPTTPPMSDYGCPTAGSTPSPGNSRESSSWKRMSSRLGWKKRSSGHMRQDHADQQQMEGGFSFRQLAGRRLSIQFGHSSKERSASSDDEGSPMDISRPFQVREV</sequence>
<feature type="compositionally biased region" description="Basic and acidic residues" evidence="1">
    <location>
        <begin position="241"/>
        <end position="252"/>
    </location>
</feature>
<reference evidence="3 4" key="1">
    <citation type="submission" date="2024-04" db="EMBL/GenBank/DDBJ databases">
        <title>Phyllosticta paracitricarpa is synonymous to the EU quarantine fungus P. citricarpa based on phylogenomic analyses.</title>
        <authorList>
            <consortium name="Lawrence Berkeley National Laboratory"/>
            <person name="Van ingen-buijs V.A."/>
            <person name="Van westerhoven A.C."/>
            <person name="Haridas S."/>
            <person name="Skiadas P."/>
            <person name="Martin F."/>
            <person name="Groenewald J.Z."/>
            <person name="Crous P.W."/>
            <person name="Seidl M.F."/>
        </authorList>
    </citation>
    <scope>NUCLEOTIDE SEQUENCE [LARGE SCALE GENOMIC DNA]</scope>
    <source>
        <strain evidence="3 4">CBS 141358</strain>
    </source>
</reference>
<feature type="compositionally biased region" description="Low complexity" evidence="1">
    <location>
        <begin position="362"/>
        <end position="374"/>
    </location>
</feature>
<dbReference type="InterPro" id="IPR036305">
    <property type="entry name" value="RGS_sf"/>
</dbReference>
<dbReference type="InterPro" id="IPR044926">
    <property type="entry name" value="RGS_subdomain_2"/>
</dbReference>
<feature type="region of interest" description="Disordered" evidence="1">
    <location>
        <begin position="221"/>
        <end position="278"/>
    </location>
</feature>
<evidence type="ECO:0000313" key="3">
    <source>
        <dbReference type="EMBL" id="KAK7608130.1"/>
    </source>
</evidence>
<dbReference type="SMART" id="SM00315">
    <property type="entry name" value="RGS"/>
    <property type="match status" value="1"/>
</dbReference>
<dbReference type="PANTHER" id="PTHR10845">
    <property type="entry name" value="REGULATOR OF G PROTEIN SIGNALING"/>
    <property type="match status" value="1"/>
</dbReference>
<feature type="compositionally biased region" description="Low complexity" evidence="1">
    <location>
        <begin position="16"/>
        <end position="32"/>
    </location>
</feature>
<feature type="compositionally biased region" description="Low complexity" evidence="1">
    <location>
        <begin position="306"/>
        <end position="315"/>
    </location>
</feature>
<accession>A0ABR1MYS1</accession>
<dbReference type="Gene3D" id="1.10.167.10">
    <property type="entry name" value="Regulator of G-protein Signalling 4, domain 2"/>
    <property type="match status" value="1"/>
</dbReference>
<organism evidence="3 4">
    <name type="scientific">Phyllosticta paracitricarpa</name>
    <dbReference type="NCBI Taxonomy" id="2016321"/>
    <lineage>
        <taxon>Eukaryota</taxon>
        <taxon>Fungi</taxon>
        <taxon>Dikarya</taxon>
        <taxon>Ascomycota</taxon>
        <taxon>Pezizomycotina</taxon>
        <taxon>Dothideomycetes</taxon>
        <taxon>Dothideomycetes incertae sedis</taxon>
        <taxon>Botryosphaeriales</taxon>
        <taxon>Phyllostictaceae</taxon>
        <taxon>Phyllosticta</taxon>
    </lineage>
</organism>
<dbReference type="SUPFAM" id="SSF48097">
    <property type="entry name" value="Regulator of G-protein signaling, RGS"/>
    <property type="match status" value="1"/>
</dbReference>
<dbReference type="PANTHER" id="PTHR10845:SF267">
    <property type="entry name" value="REGULATOR OF G PROTEIN SIGNALING DOMAIN PROTEIN (AFU_ORTHOLOGUE AFUA_6G06860)"/>
    <property type="match status" value="1"/>
</dbReference>
<dbReference type="Proteomes" id="UP001367316">
    <property type="component" value="Unassembled WGS sequence"/>
</dbReference>
<dbReference type="Pfam" id="PF00615">
    <property type="entry name" value="RGS"/>
    <property type="match status" value="1"/>
</dbReference>
<dbReference type="CDD" id="cd07440">
    <property type="entry name" value="RGS"/>
    <property type="match status" value="1"/>
</dbReference>
<protein>
    <submittedName>
        <fullName evidence="3">RGS domain-containing protein</fullName>
    </submittedName>
</protein>
<feature type="region of interest" description="Disordered" evidence="1">
    <location>
        <begin position="301"/>
        <end position="442"/>
    </location>
</feature>
<evidence type="ECO:0000313" key="4">
    <source>
        <dbReference type="Proteomes" id="UP001367316"/>
    </source>
</evidence>
<feature type="compositionally biased region" description="Low complexity" evidence="1">
    <location>
        <begin position="40"/>
        <end position="56"/>
    </location>
</feature>
<feature type="compositionally biased region" description="Low complexity" evidence="1">
    <location>
        <begin position="254"/>
        <end position="278"/>
    </location>
</feature>
<evidence type="ECO:0000259" key="2">
    <source>
        <dbReference type="PROSITE" id="PS50132"/>
    </source>
</evidence>
<dbReference type="EMBL" id="JBBPBF010000031">
    <property type="protein sequence ID" value="KAK7608130.1"/>
    <property type="molecule type" value="Genomic_DNA"/>
</dbReference>
<gene>
    <name evidence="3" type="ORF">JOL62DRAFT_246787</name>
</gene>
<dbReference type="PROSITE" id="PS50132">
    <property type="entry name" value="RGS"/>
    <property type="match status" value="1"/>
</dbReference>
<feature type="region of interest" description="Disordered" evidence="1">
    <location>
        <begin position="1"/>
        <end position="58"/>
    </location>
</feature>